<feature type="chain" id="PRO_5013008939" description="Cytochrome c1" evidence="11">
    <location>
        <begin position="23"/>
        <end position="283"/>
    </location>
</feature>
<comment type="subcellular location">
    <subcellularLocation>
        <location evidence="1">Membrane</location>
    </subcellularLocation>
</comment>
<feature type="binding site" description="covalent" evidence="9">
    <location>
        <position position="62"/>
    </location>
    <ligand>
        <name>heme c</name>
        <dbReference type="ChEBI" id="CHEBI:61717"/>
    </ligand>
</feature>
<feature type="domain" description="Cytochrome c" evidence="12">
    <location>
        <begin position="46"/>
        <end position="166"/>
    </location>
</feature>
<dbReference type="PRINTS" id="PR00603">
    <property type="entry name" value="CYTOCHROMEC1"/>
</dbReference>
<keyword evidence="3 9" id="KW-0349">Heme</keyword>
<dbReference type="EMBL" id="FXYH01000011">
    <property type="protein sequence ID" value="SMX45237.1"/>
    <property type="molecule type" value="Genomic_DNA"/>
</dbReference>
<accession>A0A238KRD3</accession>
<dbReference type="PANTHER" id="PTHR10266">
    <property type="entry name" value="CYTOCHROME C1"/>
    <property type="match status" value="1"/>
</dbReference>
<keyword evidence="5 9" id="KW-0479">Metal-binding</keyword>
<evidence type="ECO:0000256" key="3">
    <source>
        <dbReference type="ARBA" id="ARBA00022617"/>
    </source>
</evidence>
<evidence type="ECO:0000256" key="1">
    <source>
        <dbReference type="ARBA" id="ARBA00004370"/>
    </source>
</evidence>
<keyword evidence="4 10" id="KW-0812">Transmembrane</keyword>
<dbReference type="InterPro" id="IPR002326">
    <property type="entry name" value="Cyt_c1"/>
</dbReference>
<dbReference type="InterPro" id="IPR036909">
    <property type="entry name" value="Cyt_c-like_dom_sf"/>
</dbReference>
<dbReference type="RefSeq" id="WP_176527103.1">
    <property type="nucleotide sequence ID" value="NZ_FXYH01000011.1"/>
</dbReference>
<keyword evidence="11" id="KW-0732">Signal</keyword>
<name>A0A238KRD3_9RHOB</name>
<evidence type="ECO:0000256" key="6">
    <source>
        <dbReference type="ARBA" id="ARBA00022989"/>
    </source>
</evidence>
<reference evidence="13 14" key="1">
    <citation type="submission" date="2017-05" db="EMBL/GenBank/DDBJ databases">
        <authorList>
            <person name="Song R."/>
            <person name="Chenine A.L."/>
            <person name="Ruprecht R.M."/>
        </authorList>
    </citation>
    <scope>NUCLEOTIDE SEQUENCE [LARGE SCALE GENOMIC DNA]</scope>
    <source>
        <strain evidence="13 14">CECT 8663</strain>
    </source>
</reference>
<dbReference type="InterPro" id="IPR009056">
    <property type="entry name" value="Cyt_c-like_dom"/>
</dbReference>
<proteinExistence type="predicted"/>
<comment type="cofactor">
    <cofactor evidence="9">
        <name>heme c</name>
        <dbReference type="ChEBI" id="CHEBI:61717"/>
    </cofactor>
    <text evidence="9">Binds 1 heme c group covalently per subunit.</text>
</comment>
<dbReference type="GO" id="GO:0020037">
    <property type="term" value="F:heme binding"/>
    <property type="evidence" value="ECO:0007669"/>
    <property type="project" value="InterPro"/>
</dbReference>
<dbReference type="PANTHER" id="PTHR10266:SF3">
    <property type="entry name" value="CYTOCHROME C1, HEME PROTEIN, MITOCHONDRIAL"/>
    <property type="match status" value="1"/>
</dbReference>
<keyword evidence="14" id="KW-1185">Reference proteome</keyword>
<evidence type="ECO:0000256" key="9">
    <source>
        <dbReference type="PIRSR" id="PIRSR602326-1"/>
    </source>
</evidence>
<evidence type="ECO:0000313" key="14">
    <source>
        <dbReference type="Proteomes" id="UP000220836"/>
    </source>
</evidence>
<evidence type="ECO:0000313" key="13">
    <source>
        <dbReference type="EMBL" id="SMX45237.1"/>
    </source>
</evidence>
<organism evidence="13 14">
    <name type="scientific">Pelagimonas varians</name>
    <dbReference type="NCBI Taxonomy" id="696760"/>
    <lineage>
        <taxon>Bacteria</taxon>
        <taxon>Pseudomonadati</taxon>
        <taxon>Pseudomonadota</taxon>
        <taxon>Alphaproteobacteria</taxon>
        <taxon>Rhodobacterales</taxon>
        <taxon>Roseobacteraceae</taxon>
        <taxon>Pelagimonas</taxon>
    </lineage>
</organism>
<feature type="signal peptide" evidence="11">
    <location>
        <begin position="1"/>
        <end position="22"/>
    </location>
</feature>
<dbReference type="Gene3D" id="1.20.5.100">
    <property type="entry name" value="Cytochrome c1, transmembrane anchor, C-terminal"/>
    <property type="match status" value="1"/>
</dbReference>
<dbReference type="PROSITE" id="PS51007">
    <property type="entry name" value="CYTC"/>
    <property type="match status" value="1"/>
</dbReference>
<evidence type="ECO:0000256" key="2">
    <source>
        <dbReference type="ARBA" id="ARBA00016165"/>
    </source>
</evidence>
<evidence type="ECO:0000256" key="7">
    <source>
        <dbReference type="ARBA" id="ARBA00023004"/>
    </source>
</evidence>
<dbReference type="Pfam" id="PF02167">
    <property type="entry name" value="Cytochrom_C1"/>
    <property type="match status" value="1"/>
</dbReference>
<dbReference type="SUPFAM" id="SSF46626">
    <property type="entry name" value="Cytochrome c"/>
    <property type="match status" value="1"/>
</dbReference>
<sequence length="283" mass="30499">MFKKLTLSALTALAIGTTGAMAAGTGGHIENIDFSFDGAFGAYDQAQLQRGLQVYTEVCASCHGLQYVPLRTLGDAGGPQFSEAEVRAYAEQNFEIFDEALDDFRPAIPADNFPANTSAGAPDLTLMAKARAGFHGPYGLGINQFFKGIGGPEYIVALLNGYADAPDCTPDDMEGAYNTVFASGGYPESCKDEAGHHLYPGSWIAMGQPLYGEDVEYADGHPTTLHHEAEDVAAFLMWAAEPKMMARKQAGFTAVLFLTVLSVLLYLTNKRIWKPVKYGRKDS</sequence>
<evidence type="ECO:0000256" key="5">
    <source>
        <dbReference type="ARBA" id="ARBA00022723"/>
    </source>
</evidence>
<evidence type="ECO:0000256" key="4">
    <source>
        <dbReference type="ARBA" id="ARBA00022692"/>
    </source>
</evidence>
<dbReference type="AlphaFoldDB" id="A0A238KRD3"/>
<dbReference type="GO" id="GO:0046872">
    <property type="term" value="F:metal ion binding"/>
    <property type="evidence" value="ECO:0007669"/>
    <property type="project" value="UniProtKB-KW"/>
</dbReference>
<keyword evidence="7 9" id="KW-0408">Iron</keyword>
<feature type="transmembrane region" description="Helical" evidence="10">
    <location>
        <begin position="250"/>
        <end position="267"/>
    </location>
</feature>
<feature type="binding site" description="covalent" evidence="9">
    <location>
        <position position="59"/>
    </location>
    <ligand>
        <name>heme c</name>
        <dbReference type="ChEBI" id="CHEBI:61717"/>
    </ligand>
</feature>
<feature type="binding site" description="covalent" evidence="9">
    <location>
        <position position="63"/>
    </location>
    <ligand>
        <name>heme c</name>
        <dbReference type="ChEBI" id="CHEBI:61717"/>
    </ligand>
</feature>
<evidence type="ECO:0000259" key="12">
    <source>
        <dbReference type="PROSITE" id="PS51007"/>
    </source>
</evidence>
<keyword evidence="8 10" id="KW-0472">Membrane</keyword>
<evidence type="ECO:0000256" key="11">
    <source>
        <dbReference type="SAM" id="SignalP"/>
    </source>
</evidence>
<evidence type="ECO:0000256" key="10">
    <source>
        <dbReference type="SAM" id="Phobius"/>
    </source>
</evidence>
<feature type="binding site" description="covalent" evidence="9">
    <location>
        <position position="206"/>
    </location>
    <ligand>
        <name>heme c</name>
        <dbReference type="ChEBI" id="CHEBI:61717"/>
    </ligand>
</feature>
<gene>
    <name evidence="13" type="primary">petC</name>
    <name evidence="13" type="ORF">PEV8663_02992</name>
</gene>
<dbReference type="GO" id="GO:0016020">
    <property type="term" value="C:membrane"/>
    <property type="evidence" value="ECO:0007669"/>
    <property type="project" value="UniProtKB-SubCell"/>
</dbReference>
<dbReference type="GO" id="GO:0009055">
    <property type="term" value="F:electron transfer activity"/>
    <property type="evidence" value="ECO:0007669"/>
    <property type="project" value="InterPro"/>
</dbReference>
<keyword evidence="6 10" id="KW-1133">Transmembrane helix</keyword>
<dbReference type="Proteomes" id="UP000220836">
    <property type="component" value="Unassembled WGS sequence"/>
</dbReference>
<protein>
    <recommendedName>
        <fullName evidence="2">Cytochrome c1</fullName>
    </recommendedName>
</protein>
<dbReference type="Gene3D" id="1.10.760.10">
    <property type="entry name" value="Cytochrome c-like domain"/>
    <property type="match status" value="1"/>
</dbReference>
<evidence type="ECO:0000256" key="8">
    <source>
        <dbReference type="ARBA" id="ARBA00023136"/>
    </source>
</evidence>